<sequence length="83" mass="9301">MYALSLCHMTPTGRGVINSEWQCLQDGYGRFDPATSWRIALWNILPRARANASLPPHPRATYEKLQGQAVPLILITRGDLARP</sequence>
<evidence type="ECO:0000313" key="2">
    <source>
        <dbReference type="Proteomes" id="UP001331515"/>
    </source>
</evidence>
<dbReference type="AlphaFoldDB" id="A0AAN8CMA1"/>
<reference evidence="1 2" key="1">
    <citation type="journal article" date="2023" name="Mol. Biol. Evol.">
        <title>Genomics of Secondarily Temperate Adaptation in the Only Non-Antarctic Icefish.</title>
        <authorList>
            <person name="Rivera-Colon A.G."/>
            <person name="Rayamajhi N."/>
            <person name="Minhas B.F."/>
            <person name="Madrigal G."/>
            <person name="Bilyk K.T."/>
            <person name="Yoon V."/>
            <person name="Hune M."/>
            <person name="Gregory S."/>
            <person name="Cheng C.H.C."/>
            <person name="Catchen J.M."/>
        </authorList>
    </citation>
    <scope>NUCLEOTIDE SEQUENCE [LARGE SCALE GENOMIC DNA]</scope>
    <source>
        <tissue evidence="1">White muscle</tissue>
    </source>
</reference>
<proteinExistence type="predicted"/>
<evidence type="ECO:0000313" key="1">
    <source>
        <dbReference type="EMBL" id="KAK5906446.1"/>
    </source>
</evidence>
<name>A0AAN8CMA1_CHAGU</name>
<dbReference type="Proteomes" id="UP001331515">
    <property type="component" value="Unassembled WGS sequence"/>
</dbReference>
<dbReference type="EMBL" id="JAURVH010001530">
    <property type="protein sequence ID" value="KAK5906446.1"/>
    <property type="molecule type" value="Genomic_DNA"/>
</dbReference>
<accession>A0AAN8CMA1</accession>
<keyword evidence="2" id="KW-1185">Reference proteome</keyword>
<organism evidence="1 2">
    <name type="scientific">Champsocephalus gunnari</name>
    <name type="common">Mackerel icefish</name>
    <dbReference type="NCBI Taxonomy" id="52237"/>
    <lineage>
        <taxon>Eukaryota</taxon>
        <taxon>Metazoa</taxon>
        <taxon>Chordata</taxon>
        <taxon>Craniata</taxon>
        <taxon>Vertebrata</taxon>
        <taxon>Euteleostomi</taxon>
        <taxon>Actinopterygii</taxon>
        <taxon>Neopterygii</taxon>
        <taxon>Teleostei</taxon>
        <taxon>Neoteleostei</taxon>
        <taxon>Acanthomorphata</taxon>
        <taxon>Eupercaria</taxon>
        <taxon>Perciformes</taxon>
        <taxon>Notothenioidei</taxon>
        <taxon>Channichthyidae</taxon>
        <taxon>Champsocephalus</taxon>
    </lineage>
</organism>
<protein>
    <submittedName>
        <fullName evidence="1">Uncharacterized protein</fullName>
    </submittedName>
</protein>
<gene>
    <name evidence="1" type="ORF">CgunFtcFv8_002312</name>
</gene>
<comment type="caution">
    <text evidence="1">The sequence shown here is derived from an EMBL/GenBank/DDBJ whole genome shotgun (WGS) entry which is preliminary data.</text>
</comment>